<keyword evidence="7" id="KW-1185">Reference proteome</keyword>
<organism evidence="6 7">
    <name type="scientific">Silurus asotus</name>
    <name type="common">Amur catfish</name>
    <name type="synonym">Parasilurus asotus</name>
    <dbReference type="NCBI Taxonomy" id="30991"/>
    <lineage>
        <taxon>Eukaryota</taxon>
        <taxon>Metazoa</taxon>
        <taxon>Chordata</taxon>
        <taxon>Craniata</taxon>
        <taxon>Vertebrata</taxon>
        <taxon>Euteleostomi</taxon>
        <taxon>Actinopterygii</taxon>
        <taxon>Neopterygii</taxon>
        <taxon>Teleostei</taxon>
        <taxon>Ostariophysi</taxon>
        <taxon>Siluriformes</taxon>
        <taxon>Siluridae</taxon>
        <taxon>Silurus</taxon>
    </lineage>
</organism>
<evidence type="ECO:0000256" key="2">
    <source>
        <dbReference type="ARBA" id="ARBA00022692"/>
    </source>
</evidence>
<dbReference type="CDD" id="cd05716">
    <property type="entry name" value="IgV_pIgR_like"/>
    <property type="match status" value="3"/>
</dbReference>
<keyword evidence="3" id="KW-0472">Membrane</keyword>
<dbReference type="Proteomes" id="UP001205998">
    <property type="component" value="Unassembled WGS sequence"/>
</dbReference>
<accession>A0AAD5AGL6</accession>
<proteinExistence type="predicted"/>
<reference evidence="6" key="1">
    <citation type="submission" date="2018-07" db="EMBL/GenBank/DDBJ databases">
        <title>Comparative genomics of catfishes provides insights into carnivory and benthic adaptation.</title>
        <authorList>
            <person name="Zhang Y."/>
            <person name="Wang D."/>
            <person name="Peng Z."/>
            <person name="Zheng S."/>
            <person name="Shao F."/>
            <person name="Tao W."/>
        </authorList>
    </citation>
    <scope>NUCLEOTIDE SEQUENCE</scope>
    <source>
        <strain evidence="6">Chongqing</strain>
    </source>
</reference>
<dbReference type="Gene3D" id="2.60.40.10">
    <property type="entry name" value="Immunoglobulins"/>
    <property type="match status" value="3"/>
</dbReference>
<evidence type="ECO:0000259" key="5">
    <source>
        <dbReference type="PROSITE" id="PS50835"/>
    </source>
</evidence>
<evidence type="ECO:0000256" key="1">
    <source>
        <dbReference type="ARBA" id="ARBA00004370"/>
    </source>
</evidence>
<dbReference type="InterPro" id="IPR003599">
    <property type="entry name" value="Ig_sub"/>
</dbReference>
<evidence type="ECO:0000256" key="4">
    <source>
        <dbReference type="SAM" id="SignalP"/>
    </source>
</evidence>
<sequence length="400" mass="45591">MWHLAHFVVHHSTVIFFPAVSDAVTTVTGYRGRSVQIKCHYESGYEEYNKYLCRGKCPLWPAYRDIPIRSGSPAEDTRFSLYDDTTAKIFTITITDLRAEDANTYWCVIEQPGLDKYTEILLVIMVGSDAVTTVTGYRGRSVQIKCRYKSGYEENNKFLCRGECPFWPGNRDVPIRSGSPAEDTRFSLYDNTTAKIFTVTITDLRAEDANTYWCGIEQPGLDKYTEIQLVIIAGSDAVTTVTGYRGRSVQIKCHYESGYEEYKKYLCRGKCPLWPAYRDVPIRSGSPAEDTRFSLYDDTTAKIFTITITDLRAEDANTYWCGIEQPGWDKYTEIQLVIMGPVTETQSSKETNHDYENDHNVLALQAREIHNLPESVYQSLDPTTNQSDSLYQTLNSTNNQ</sequence>
<dbReference type="GO" id="GO:0004888">
    <property type="term" value="F:transmembrane signaling receptor activity"/>
    <property type="evidence" value="ECO:0007669"/>
    <property type="project" value="TreeGrafter"/>
</dbReference>
<evidence type="ECO:0000256" key="3">
    <source>
        <dbReference type="ARBA" id="ARBA00023136"/>
    </source>
</evidence>
<dbReference type="GO" id="GO:0005886">
    <property type="term" value="C:plasma membrane"/>
    <property type="evidence" value="ECO:0007669"/>
    <property type="project" value="TreeGrafter"/>
</dbReference>
<feature type="chain" id="PRO_5042034227" evidence="4">
    <location>
        <begin position="24"/>
        <end position="400"/>
    </location>
</feature>
<dbReference type="SMART" id="SM00409">
    <property type="entry name" value="IG"/>
    <property type="match status" value="3"/>
</dbReference>
<keyword evidence="4" id="KW-0732">Signal</keyword>
<dbReference type="SUPFAM" id="SSF48726">
    <property type="entry name" value="Immunoglobulin"/>
    <property type="match status" value="3"/>
</dbReference>
<dbReference type="AlphaFoldDB" id="A0AAD5AGL6"/>
<dbReference type="EMBL" id="MU551738">
    <property type="protein sequence ID" value="KAI5616343.1"/>
    <property type="molecule type" value="Genomic_DNA"/>
</dbReference>
<dbReference type="InterPro" id="IPR007110">
    <property type="entry name" value="Ig-like_dom"/>
</dbReference>
<dbReference type="Pfam" id="PF07686">
    <property type="entry name" value="V-set"/>
    <property type="match status" value="3"/>
</dbReference>
<feature type="domain" description="Ig-like" evidence="5">
    <location>
        <begin position="18"/>
        <end position="121"/>
    </location>
</feature>
<dbReference type="InterPro" id="IPR050671">
    <property type="entry name" value="CD300_family_receptors"/>
</dbReference>
<comment type="caution">
    <text evidence="6">The sequence shown here is derived from an EMBL/GenBank/DDBJ whole genome shotgun (WGS) entry which is preliminary data.</text>
</comment>
<keyword evidence="2" id="KW-0812">Transmembrane</keyword>
<name>A0AAD5AGL6_SILAS</name>
<comment type="subcellular location">
    <subcellularLocation>
        <location evidence="1">Membrane</location>
    </subcellularLocation>
</comment>
<evidence type="ECO:0000313" key="7">
    <source>
        <dbReference type="Proteomes" id="UP001205998"/>
    </source>
</evidence>
<gene>
    <name evidence="6" type="ORF">C0J50_24101</name>
</gene>
<dbReference type="PANTHER" id="PTHR11860:SF118">
    <property type="entry name" value="CMRF35-LIKE MOLECULE 3-RELATED"/>
    <property type="match status" value="1"/>
</dbReference>
<evidence type="ECO:0000313" key="6">
    <source>
        <dbReference type="EMBL" id="KAI5616343.1"/>
    </source>
</evidence>
<protein>
    <submittedName>
        <fullName evidence="6">CMRF35-like molecule 8</fullName>
    </submittedName>
</protein>
<dbReference type="InterPro" id="IPR013783">
    <property type="entry name" value="Ig-like_fold"/>
</dbReference>
<feature type="signal peptide" evidence="4">
    <location>
        <begin position="1"/>
        <end position="23"/>
    </location>
</feature>
<dbReference type="PANTHER" id="PTHR11860">
    <property type="entry name" value="POLYMERIC-IMMUNOGLOBULIN RECEPTOR"/>
    <property type="match status" value="1"/>
</dbReference>
<dbReference type="SMART" id="SM00406">
    <property type="entry name" value="IGv"/>
    <property type="match status" value="3"/>
</dbReference>
<dbReference type="PROSITE" id="PS50835">
    <property type="entry name" value="IG_LIKE"/>
    <property type="match status" value="1"/>
</dbReference>
<dbReference type="InterPro" id="IPR013106">
    <property type="entry name" value="Ig_V-set"/>
</dbReference>
<dbReference type="InterPro" id="IPR036179">
    <property type="entry name" value="Ig-like_dom_sf"/>
</dbReference>